<gene>
    <name evidence="1" type="ORF">H9L05_09405</name>
</gene>
<protein>
    <recommendedName>
        <fullName evidence="3">STAS domain-containing protein</fullName>
    </recommendedName>
</protein>
<evidence type="ECO:0000313" key="2">
    <source>
        <dbReference type="Proteomes" id="UP000516093"/>
    </source>
</evidence>
<organism evidence="1 2">
    <name type="scientific">Hymenobacter qilianensis</name>
    <dbReference type="NCBI Taxonomy" id="1385715"/>
    <lineage>
        <taxon>Bacteria</taxon>
        <taxon>Pseudomonadati</taxon>
        <taxon>Bacteroidota</taxon>
        <taxon>Cytophagia</taxon>
        <taxon>Cytophagales</taxon>
        <taxon>Hymenobacteraceae</taxon>
        <taxon>Hymenobacter</taxon>
    </lineage>
</organism>
<evidence type="ECO:0000313" key="1">
    <source>
        <dbReference type="EMBL" id="QNP53729.1"/>
    </source>
</evidence>
<sequence length="349" mass="40553">MYKIKNKSIFFLKSRFKSIAKRKKSHNERLIKWKINQGVKRALYQKLREPEDHPAPKIFSLIQNPEGVLKYFREIGDVLSRRKSILLNLEDIEVLTSDAIAFLIAIIKDRRFNRGVKIEGLPPRNLKLFKMLASSGFYKFVKSKMSALEKSDHILLHTVTRNKVENRLAKQAAAQAVYHTFGDKRKFRPVYEILIECMANTNNHADTIYQGRYDWWLFVYNDEESKVSKFTFLDLGVGVFNSIPVKKFKDLVTLKDLAAKLGLLQNIYLVDDLFNGRISSRTGLGERGQGFPLIYEHSKNDLLQNFYLVSNDVYTNLKTGDKKDLENLLPGTLLTWELHPEKYIENETN</sequence>
<dbReference type="RefSeq" id="WP_187733938.1">
    <property type="nucleotide sequence ID" value="NZ_BMFN01000001.1"/>
</dbReference>
<proteinExistence type="predicted"/>
<dbReference type="KEGG" id="hqi:H9L05_09405"/>
<dbReference type="Proteomes" id="UP000516093">
    <property type="component" value="Chromosome"/>
</dbReference>
<evidence type="ECO:0008006" key="3">
    <source>
        <dbReference type="Google" id="ProtNLM"/>
    </source>
</evidence>
<keyword evidence="2" id="KW-1185">Reference proteome</keyword>
<dbReference type="AlphaFoldDB" id="A0A7H0GZL3"/>
<name>A0A7H0GZL3_9BACT</name>
<reference evidence="1 2" key="1">
    <citation type="submission" date="2020-08" db="EMBL/GenBank/DDBJ databases">
        <title>Genome sequence of Hymenobacter qilianensis JCM 19763T.</title>
        <authorList>
            <person name="Hyun D.-W."/>
            <person name="Bae J.-W."/>
        </authorList>
    </citation>
    <scope>NUCLEOTIDE SEQUENCE [LARGE SCALE GENOMIC DNA]</scope>
    <source>
        <strain evidence="1 2">JCM 19763</strain>
    </source>
</reference>
<dbReference type="EMBL" id="CP060784">
    <property type="protein sequence ID" value="QNP53729.1"/>
    <property type="molecule type" value="Genomic_DNA"/>
</dbReference>
<accession>A0A7H0GZL3</accession>